<evidence type="ECO:0000313" key="1">
    <source>
        <dbReference type="EMBL" id="MBW8271477.1"/>
    </source>
</evidence>
<keyword evidence="2" id="KW-1185">Reference proteome</keyword>
<accession>A0ABS7F947</accession>
<dbReference type="EMBL" id="JAHZUY010000111">
    <property type="protein sequence ID" value="MBW8271477.1"/>
    <property type="molecule type" value="Genomic_DNA"/>
</dbReference>
<dbReference type="CDD" id="cd16441">
    <property type="entry name" value="beta_Kdo_transferase_KpsS"/>
    <property type="match status" value="1"/>
</dbReference>
<name>A0ABS7F947_9PROT</name>
<organism evidence="1 2">
    <name type="scientific">Caldovatus aquaticus</name>
    <dbReference type="NCBI Taxonomy" id="2865671"/>
    <lineage>
        <taxon>Bacteria</taxon>
        <taxon>Pseudomonadati</taxon>
        <taxon>Pseudomonadota</taxon>
        <taxon>Alphaproteobacteria</taxon>
        <taxon>Acetobacterales</taxon>
        <taxon>Roseomonadaceae</taxon>
        <taxon>Caldovatus</taxon>
    </lineage>
</organism>
<sequence length="426" mass="46567">MNALAPPRPVRRCFLFLQGPASAFFARLGAALAGRGHGVLRVNFNAGDRLFWPHPGALDFTGRPQDWPPALGRILRRHAVTDLVLFSDCRPLHEAAIPVARAAGCAVHVFEEGYLRPGWITLEEGGVNARSPLPRDPAWFREQARHLPPEPPEVNLSGRFLRRAAEDVAYNLAALAGRRRFPHWRTHRPWHPLHEYLGWLRRGLCRPLARAASARRLRRLAEDPAPFWLLPLQLDGDYQIRRHSPYASMRQVILEVVASFARAAPPGTRLVIKGHPLDNGLVRWGAVVREAARAAGLPADRVVYLGETLLGPLLGPARGVVTVNSTAGLQALSAGKPVVTLGHALYDMPGLTWQGRLDAFWTRAGPPDAALVDAFRRVLVARSLVRGGFFSEAGIRAGVEGAVRRLEALPARRVAGASGRAAATAD</sequence>
<evidence type="ECO:0000313" key="2">
    <source>
        <dbReference type="Proteomes" id="UP001519924"/>
    </source>
</evidence>
<reference evidence="1 2" key="1">
    <citation type="submission" date="2021-08" db="EMBL/GenBank/DDBJ databases">
        <title>Caldovatus sediminis gen. nov., sp. nov., a moderately thermophilic bacterium isolated from a hot spring.</title>
        <authorList>
            <person name="Hu C.-J."/>
            <person name="Li W.-J."/>
            <person name="Xian W.-D."/>
        </authorList>
    </citation>
    <scope>NUCLEOTIDE SEQUENCE [LARGE SCALE GENOMIC DNA]</scope>
    <source>
        <strain evidence="1 2">SYSU G05006</strain>
    </source>
</reference>
<comment type="caution">
    <text evidence="1">The sequence shown here is derived from an EMBL/GenBank/DDBJ whole genome shotgun (WGS) entry which is preliminary data.</text>
</comment>
<dbReference type="RefSeq" id="WP_220119232.1">
    <property type="nucleotide sequence ID" value="NZ_JAHZUY010000111.1"/>
</dbReference>
<protein>
    <submittedName>
        <fullName evidence="1">Capsular biosynthesis protein</fullName>
    </submittedName>
</protein>
<dbReference type="Proteomes" id="UP001519924">
    <property type="component" value="Unassembled WGS sequence"/>
</dbReference>
<gene>
    <name evidence="1" type="ORF">K1J50_18550</name>
</gene>
<dbReference type="InterPro" id="IPR007833">
    <property type="entry name" value="Capsule_polysaccharide_synth"/>
</dbReference>
<proteinExistence type="predicted"/>
<dbReference type="Pfam" id="PF05159">
    <property type="entry name" value="Capsule_synth"/>
    <property type="match status" value="1"/>
</dbReference>